<feature type="region of interest" description="Disordered" evidence="12">
    <location>
        <begin position="297"/>
        <end position="327"/>
    </location>
</feature>
<comment type="caution">
    <text evidence="13">The sequence shown here is derived from an EMBL/GenBank/DDBJ whole genome shotgun (WGS) entry which is preliminary data.</text>
</comment>
<evidence type="ECO:0000256" key="4">
    <source>
        <dbReference type="ARBA" id="ARBA00018070"/>
    </source>
</evidence>
<keyword evidence="5" id="KW-0813">Transport</keyword>
<dbReference type="GO" id="GO:0043495">
    <property type="term" value="F:protein-membrane adaptor activity"/>
    <property type="evidence" value="ECO:0007669"/>
    <property type="project" value="TreeGrafter"/>
</dbReference>
<comment type="catalytic activity">
    <reaction evidence="11">
        <text>a 1,2-diacyl-sn-glycero-3-phosphoethanolamine(in) = a 1,2-diacyl-sn-glycero-3-phosphoethanolamine(out)</text>
        <dbReference type="Rhea" id="RHEA:38895"/>
        <dbReference type="ChEBI" id="CHEBI:64612"/>
    </reaction>
</comment>
<dbReference type="GO" id="GO:0034045">
    <property type="term" value="C:phagophore assembly site membrane"/>
    <property type="evidence" value="ECO:0007669"/>
    <property type="project" value="UniProtKB-SubCell"/>
</dbReference>
<evidence type="ECO:0000256" key="9">
    <source>
        <dbReference type="ARBA" id="ARBA00023136"/>
    </source>
</evidence>
<gene>
    <name evidence="13" type="ORF">CAUJ_LOCUS12415</name>
</gene>
<dbReference type="PANTHER" id="PTHR13190">
    <property type="entry name" value="AUTOPHAGY-RELATED 2, ISOFORM A"/>
    <property type="match status" value="1"/>
</dbReference>
<sequence length="598" mass="66806">MVLFLHATDLSVYTGEATVRHVGPKAGIHGSGIVINLEHFKPDSHPDDLLKPVIRYSLNDLTLKINLYGGSDLSQYPVKIKSYSTEGYRQGYGKTDPETPGGKYRDHSVAVCLELSKISFVHQIFEHPFHFMTTTMFSIRDFVVRDRVHASNIKDMLYQYSTPSMPRRTSAPMLAVRIAKTEKNEGKMRISLLPVKINIDQHALEFVTDFVEEIGALVKLPGKGSSSDVAKFLQTSRSRTVSEDYEFVQDPDGNWANRPSPRRVRTPNVDDLLSNSTMSETIHPSLAKNLISPEECEEHENFLDSSGTTEGDQEGKRNMEASQTDFPAPEPTFYREFVFSPPISIYVDYHGKRKVNMDKSGPLVAFLMAFGQLNKMPIELKELVNRDGMLGARRCIEYAINEWSADLMKNMPKAFASCGPISPLVQIGKGIADLFLMPMEEMRKENGRVVKGIQRGVGSFGVSSAVGIVGVAQTVAGLVQTVAEMTMPGRAHSNRRNRRISTNQAVIPSDFRHSLQLAYTTFFEGYRQTRNDLENPENGASGLSVIRYAVPTFLGPIVLASQVTYQLLGGLRSQLRPDIYQDERRKWGEEDASEGPQN</sequence>
<evidence type="ECO:0000256" key="5">
    <source>
        <dbReference type="ARBA" id="ARBA00022448"/>
    </source>
</evidence>
<dbReference type="GO" id="GO:0032266">
    <property type="term" value="F:phosphatidylinositol-3-phosphate binding"/>
    <property type="evidence" value="ECO:0007669"/>
    <property type="project" value="TreeGrafter"/>
</dbReference>
<keyword evidence="8" id="KW-0445">Lipid transport</keyword>
<keyword evidence="7" id="KW-0072">Autophagy</keyword>
<evidence type="ECO:0000313" key="14">
    <source>
        <dbReference type="Proteomes" id="UP000835052"/>
    </source>
</evidence>
<dbReference type="OrthoDB" id="18982at2759"/>
<dbReference type="GO" id="GO:0006869">
    <property type="term" value="P:lipid transport"/>
    <property type="evidence" value="ECO:0007669"/>
    <property type="project" value="UniProtKB-KW"/>
</dbReference>
<dbReference type="PANTHER" id="PTHR13190:SF1">
    <property type="entry name" value="AUTOPHAGY-RELATED 2, ISOFORM A"/>
    <property type="match status" value="1"/>
</dbReference>
<name>A0A8S1HIP3_9PELO</name>
<evidence type="ECO:0000313" key="13">
    <source>
        <dbReference type="EMBL" id="CAD6196501.1"/>
    </source>
</evidence>
<dbReference type="EMBL" id="CAJGYM010000073">
    <property type="protein sequence ID" value="CAD6196501.1"/>
    <property type="molecule type" value="Genomic_DNA"/>
</dbReference>
<evidence type="ECO:0000256" key="6">
    <source>
        <dbReference type="ARBA" id="ARBA00022824"/>
    </source>
</evidence>
<reference evidence="13" key="1">
    <citation type="submission" date="2020-10" db="EMBL/GenBank/DDBJ databases">
        <authorList>
            <person name="Kikuchi T."/>
        </authorList>
    </citation>
    <scope>NUCLEOTIDE SEQUENCE</scope>
    <source>
        <strain evidence="13">NKZ352</strain>
    </source>
</reference>
<dbReference type="GO" id="GO:0000422">
    <property type="term" value="P:autophagy of mitochondrion"/>
    <property type="evidence" value="ECO:0007669"/>
    <property type="project" value="TreeGrafter"/>
</dbReference>
<dbReference type="InterPro" id="IPR026849">
    <property type="entry name" value="ATG2"/>
</dbReference>
<protein>
    <recommendedName>
        <fullName evidence="4">Autophagy-related protein 2</fullName>
    </recommendedName>
</protein>
<keyword evidence="14" id="KW-1185">Reference proteome</keyword>
<evidence type="ECO:0000256" key="2">
    <source>
        <dbReference type="ARBA" id="ARBA00004623"/>
    </source>
</evidence>
<evidence type="ECO:0000256" key="7">
    <source>
        <dbReference type="ARBA" id="ARBA00023006"/>
    </source>
</evidence>
<dbReference type="GO" id="GO:0034727">
    <property type="term" value="P:piecemeal microautophagy of the nucleus"/>
    <property type="evidence" value="ECO:0007669"/>
    <property type="project" value="TreeGrafter"/>
</dbReference>
<accession>A0A8S1HIP3</accession>
<comment type="similarity">
    <text evidence="3">Belongs to the ATG2 family.</text>
</comment>
<evidence type="ECO:0000256" key="10">
    <source>
        <dbReference type="ARBA" id="ARBA00024479"/>
    </source>
</evidence>
<evidence type="ECO:0000256" key="1">
    <source>
        <dbReference type="ARBA" id="ARBA00004406"/>
    </source>
</evidence>
<dbReference type="GO" id="GO:0061709">
    <property type="term" value="P:reticulophagy"/>
    <property type="evidence" value="ECO:0007669"/>
    <property type="project" value="TreeGrafter"/>
</dbReference>
<evidence type="ECO:0000256" key="3">
    <source>
        <dbReference type="ARBA" id="ARBA00009714"/>
    </source>
</evidence>
<dbReference type="GO" id="GO:0061908">
    <property type="term" value="C:phagophore"/>
    <property type="evidence" value="ECO:0007669"/>
    <property type="project" value="TreeGrafter"/>
</dbReference>
<evidence type="ECO:0000256" key="8">
    <source>
        <dbReference type="ARBA" id="ARBA00023055"/>
    </source>
</evidence>
<dbReference type="GO" id="GO:0000045">
    <property type="term" value="P:autophagosome assembly"/>
    <property type="evidence" value="ECO:0007669"/>
    <property type="project" value="TreeGrafter"/>
</dbReference>
<keyword evidence="6" id="KW-0256">Endoplasmic reticulum</keyword>
<dbReference type="GO" id="GO:0005789">
    <property type="term" value="C:endoplasmic reticulum membrane"/>
    <property type="evidence" value="ECO:0007669"/>
    <property type="project" value="UniProtKB-SubCell"/>
</dbReference>
<dbReference type="Pfam" id="PF13329">
    <property type="entry name" value="ATG2_CAD"/>
    <property type="match status" value="1"/>
</dbReference>
<evidence type="ECO:0000256" key="12">
    <source>
        <dbReference type="SAM" id="MobiDB-lite"/>
    </source>
</evidence>
<keyword evidence="9" id="KW-0472">Membrane</keyword>
<evidence type="ECO:0000256" key="11">
    <source>
        <dbReference type="ARBA" id="ARBA00024615"/>
    </source>
</evidence>
<comment type="catalytic activity">
    <reaction evidence="10">
        <text>a 1,2-diacyl-sn-glycero-3-phospho-L-serine(in) = a 1,2-diacyl-sn-glycero-3-phospho-L-serine(out)</text>
        <dbReference type="Rhea" id="RHEA:38663"/>
        <dbReference type="ChEBI" id="CHEBI:57262"/>
    </reaction>
</comment>
<dbReference type="Proteomes" id="UP000835052">
    <property type="component" value="Unassembled WGS sequence"/>
</dbReference>
<dbReference type="AlphaFoldDB" id="A0A8S1HIP3"/>
<dbReference type="GO" id="GO:0061723">
    <property type="term" value="P:glycophagy"/>
    <property type="evidence" value="ECO:0007669"/>
    <property type="project" value="TreeGrafter"/>
</dbReference>
<organism evidence="13 14">
    <name type="scientific">Caenorhabditis auriculariae</name>
    <dbReference type="NCBI Taxonomy" id="2777116"/>
    <lineage>
        <taxon>Eukaryota</taxon>
        <taxon>Metazoa</taxon>
        <taxon>Ecdysozoa</taxon>
        <taxon>Nematoda</taxon>
        <taxon>Chromadorea</taxon>
        <taxon>Rhabditida</taxon>
        <taxon>Rhabditina</taxon>
        <taxon>Rhabditomorpha</taxon>
        <taxon>Rhabditoidea</taxon>
        <taxon>Rhabditidae</taxon>
        <taxon>Peloderinae</taxon>
        <taxon>Caenorhabditis</taxon>
    </lineage>
</organism>
<proteinExistence type="inferred from homology"/>
<comment type="subcellular location">
    <subcellularLocation>
        <location evidence="1">Endoplasmic reticulum membrane</location>
        <topology evidence="1">Peripheral membrane protein</topology>
    </subcellularLocation>
    <subcellularLocation>
        <location evidence="2">Preautophagosomal structure membrane</location>
        <topology evidence="2">Peripheral membrane protein</topology>
    </subcellularLocation>
</comment>